<dbReference type="HAMAP" id="MF_00265">
    <property type="entry name" value="VapC_Nob1"/>
    <property type="match status" value="1"/>
</dbReference>
<feature type="domain" description="PIN" evidence="9">
    <location>
        <begin position="3"/>
        <end position="123"/>
    </location>
</feature>
<accession>A0A540VR46</accession>
<name>A0A540VR46_9GAMM</name>
<dbReference type="Pfam" id="PF01850">
    <property type="entry name" value="PIN"/>
    <property type="match status" value="1"/>
</dbReference>
<evidence type="ECO:0000256" key="1">
    <source>
        <dbReference type="ARBA" id="ARBA00001946"/>
    </source>
</evidence>
<keyword evidence="8" id="KW-0800">Toxin</keyword>
<keyword evidence="5 8" id="KW-0378">Hydrolase</keyword>
<sequence>MYALDTNTLVDFFKGVGDVPARMLATAPSLIGIPAIVAYEIETGIAKSGAPEKRRRQFNELLATTTLLPFDRDAATHSASIRARLEKEGNPVGPLDTLIAGTALAHSAILVTHNTAEFTRIPELQVTDWYTA</sequence>
<dbReference type="PANTHER" id="PTHR33653">
    <property type="entry name" value="RIBONUCLEASE VAPC2"/>
    <property type="match status" value="1"/>
</dbReference>
<dbReference type="GO" id="GO:0090729">
    <property type="term" value="F:toxin activity"/>
    <property type="evidence" value="ECO:0007669"/>
    <property type="project" value="UniProtKB-KW"/>
</dbReference>
<evidence type="ECO:0000256" key="5">
    <source>
        <dbReference type="ARBA" id="ARBA00022801"/>
    </source>
</evidence>
<dbReference type="GO" id="GO:0016787">
    <property type="term" value="F:hydrolase activity"/>
    <property type="evidence" value="ECO:0007669"/>
    <property type="project" value="UniProtKB-KW"/>
</dbReference>
<dbReference type="Gene3D" id="3.40.50.1010">
    <property type="entry name" value="5'-nuclease"/>
    <property type="match status" value="1"/>
</dbReference>
<comment type="similarity">
    <text evidence="7 8">Belongs to the PINc/VapC protein family.</text>
</comment>
<evidence type="ECO:0000256" key="2">
    <source>
        <dbReference type="ARBA" id="ARBA00022649"/>
    </source>
</evidence>
<dbReference type="GO" id="GO:0004540">
    <property type="term" value="F:RNA nuclease activity"/>
    <property type="evidence" value="ECO:0007669"/>
    <property type="project" value="InterPro"/>
</dbReference>
<dbReference type="CDD" id="cd18745">
    <property type="entry name" value="PIN_VapC4-5_FitB-like"/>
    <property type="match status" value="1"/>
</dbReference>
<comment type="cofactor">
    <cofactor evidence="1 8">
        <name>Mg(2+)</name>
        <dbReference type="ChEBI" id="CHEBI:18420"/>
    </cofactor>
</comment>
<comment type="function">
    <text evidence="8">Toxic component of a toxin-antitoxin (TA) system. An RNase.</text>
</comment>
<keyword evidence="3 8" id="KW-0540">Nuclease</keyword>
<dbReference type="AlphaFoldDB" id="A0A540VR46"/>
<evidence type="ECO:0000256" key="3">
    <source>
        <dbReference type="ARBA" id="ARBA00022722"/>
    </source>
</evidence>
<evidence type="ECO:0000256" key="6">
    <source>
        <dbReference type="ARBA" id="ARBA00022842"/>
    </source>
</evidence>
<evidence type="ECO:0000259" key="9">
    <source>
        <dbReference type="Pfam" id="PF01850"/>
    </source>
</evidence>
<protein>
    <recommendedName>
        <fullName evidence="8">Ribonuclease VapC</fullName>
        <shortName evidence="8">RNase VapC</shortName>
        <ecNumber evidence="8">3.1.-.-</ecNumber>
    </recommendedName>
    <alternativeName>
        <fullName evidence="8">Toxin VapC</fullName>
    </alternativeName>
</protein>
<proteinExistence type="inferred from homology"/>
<feature type="binding site" evidence="8">
    <location>
        <position position="5"/>
    </location>
    <ligand>
        <name>Mg(2+)</name>
        <dbReference type="ChEBI" id="CHEBI:18420"/>
    </ligand>
</feature>
<dbReference type="GO" id="GO:0000287">
    <property type="term" value="F:magnesium ion binding"/>
    <property type="evidence" value="ECO:0007669"/>
    <property type="project" value="UniProtKB-UniRule"/>
</dbReference>
<keyword evidence="4 8" id="KW-0479">Metal-binding</keyword>
<dbReference type="InterPro" id="IPR029060">
    <property type="entry name" value="PIN-like_dom_sf"/>
</dbReference>
<dbReference type="InterPro" id="IPR022907">
    <property type="entry name" value="VapC_family"/>
</dbReference>
<keyword evidence="6 8" id="KW-0460">Magnesium</keyword>
<reference evidence="10 11" key="1">
    <citation type="submission" date="2019-06" db="EMBL/GenBank/DDBJ databases">
        <title>Metagenome assembled Genome of Spiribacter salinus SL48-SHIP from the microbial mat of Salt Lake 48 (Novosibirsk region, Russia).</title>
        <authorList>
            <person name="Shipova A."/>
            <person name="Rozanov A.S."/>
            <person name="Bryanskaya A.V."/>
            <person name="Peltek S.E."/>
        </authorList>
    </citation>
    <scope>NUCLEOTIDE SEQUENCE [LARGE SCALE GENOMIC DNA]</scope>
    <source>
        <strain evidence="10">SL48-SHIP-2</strain>
    </source>
</reference>
<dbReference type="Proteomes" id="UP000315400">
    <property type="component" value="Unassembled WGS sequence"/>
</dbReference>
<comment type="caution">
    <text evidence="10">The sequence shown here is derived from an EMBL/GenBank/DDBJ whole genome shotgun (WGS) entry which is preliminary data.</text>
</comment>
<feature type="binding site" evidence="8">
    <location>
        <position position="96"/>
    </location>
    <ligand>
        <name>Mg(2+)</name>
        <dbReference type="ChEBI" id="CHEBI:18420"/>
    </ligand>
</feature>
<evidence type="ECO:0000256" key="4">
    <source>
        <dbReference type="ARBA" id="ARBA00022723"/>
    </source>
</evidence>
<evidence type="ECO:0000313" key="10">
    <source>
        <dbReference type="EMBL" id="TQE99208.1"/>
    </source>
</evidence>
<evidence type="ECO:0000313" key="11">
    <source>
        <dbReference type="Proteomes" id="UP000315400"/>
    </source>
</evidence>
<dbReference type="InterPro" id="IPR050556">
    <property type="entry name" value="Type_II_TA_system_RNase"/>
</dbReference>
<dbReference type="EMBL" id="VIFK01000083">
    <property type="protein sequence ID" value="TQE99208.1"/>
    <property type="molecule type" value="Genomic_DNA"/>
</dbReference>
<gene>
    <name evidence="8" type="primary">vapC</name>
    <name evidence="10" type="ORF">FKY71_09855</name>
</gene>
<dbReference type="PANTHER" id="PTHR33653:SF1">
    <property type="entry name" value="RIBONUCLEASE VAPC2"/>
    <property type="match status" value="1"/>
</dbReference>
<evidence type="ECO:0000256" key="8">
    <source>
        <dbReference type="HAMAP-Rule" id="MF_00265"/>
    </source>
</evidence>
<keyword evidence="2 8" id="KW-1277">Toxin-antitoxin system</keyword>
<dbReference type="SUPFAM" id="SSF88723">
    <property type="entry name" value="PIN domain-like"/>
    <property type="match status" value="1"/>
</dbReference>
<dbReference type="EC" id="3.1.-.-" evidence="8"/>
<dbReference type="InterPro" id="IPR002716">
    <property type="entry name" value="PIN_dom"/>
</dbReference>
<evidence type="ECO:0000256" key="7">
    <source>
        <dbReference type="ARBA" id="ARBA00038093"/>
    </source>
</evidence>
<organism evidence="10 11">
    <name type="scientific">Spiribacter salinus</name>
    <dbReference type="NCBI Taxonomy" id="1335746"/>
    <lineage>
        <taxon>Bacteria</taxon>
        <taxon>Pseudomonadati</taxon>
        <taxon>Pseudomonadota</taxon>
        <taxon>Gammaproteobacteria</taxon>
        <taxon>Chromatiales</taxon>
        <taxon>Ectothiorhodospiraceae</taxon>
        <taxon>Spiribacter</taxon>
    </lineage>
</organism>